<gene>
    <name evidence="2" type="ORF">PoB_005041500</name>
</gene>
<accession>A0AAV4BXM4</accession>
<sequence>MGKTHLMIIIYRFVKLSPPLLFPIFVWCCQKGFKESPVDYYQRQTVIASQRDKLMRGNDFNCAGDIPEVTQIHDYWLQMARTFGKDRTTPFFAYSADFADSFIIALLFYPEKHTMGALKPARLTSSLFSHHGLNGNTQTDQHSENKPKSSLNSFRYLRDSPRSSILQGRRKNRRQTVGTRYQFI</sequence>
<dbReference type="EMBL" id="BLXT01005552">
    <property type="protein sequence ID" value="GFO23910.1"/>
    <property type="molecule type" value="Genomic_DNA"/>
</dbReference>
<feature type="compositionally biased region" description="Polar residues" evidence="1">
    <location>
        <begin position="175"/>
        <end position="184"/>
    </location>
</feature>
<organism evidence="2 3">
    <name type="scientific">Plakobranchus ocellatus</name>
    <dbReference type="NCBI Taxonomy" id="259542"/>
    <lineage>
        <taxon>Eukaryota</taxon>
        <taxon>Metazoa</taxon>
        <taxon>Spiralia</taxon>
        <taxon>Lophotrochozoa</taxon>
        <taxon>Mollusca</taxon>
        <taxon>Gastropoda</taxon>
        <taxon>Heterobranchia</taxon>
        <taxon>Euthyneura</taxon>
        <taxon>Panpulmonata</taxon>
        <taxon>Sacoglossa</taxon>
        <taxon>Placobranchoidea</taxon>
        <taxon>Plakobranchidae</taxon>
        <taxon>Plakobranchus</taxon>
    </lineage>
</organism>
<dbReference type="Pfam" id="PF02995">
    <property type="entry name" value="DUF229"/>
    <property type="match status" value="1"/>
</dbReference>
<dbReference type="AlphaFoldDB" id="A0AAV4BXM4"/>
<dbReference type="InterPro" id="IPR004245">
    <property type="entry name" value="DUF229"/>
</dbReference>
<keyword evidence="3" id="KW-1185">Reference proteome</keyword>
<feature type="region of interest" description="Disordered" evidence="1">
    <location>
        <begin position="129"/>
        <end position="184"/>
    </location>
</feature>
<evidence type="ECO:0000313" key="3">
    <source>
        <dbReference type="Proteomes" id="UP000735302"/>
    </source>
</evidence>
<evidence type="ECO:0000313" key="2">
    <source>
        <dbReference type="EMBL" id="GFO23910.1"/>
    </source>
</evidence>
<proteinExistence type="predicted"/>
<reference evidence="2 3" key="1">
    <citation type="journal article" date="2021" name="Elife">
        <title>Chloroplast acquisition without the gene transfer in kleptoplastic sea slugs, Plakobranchus ocellatus.</title>
        <authorList>
            <person name="Maeda T."/>
            <person name="Takahashi S."/>
            <person name="Yoshida T."/>
            <person name="Shimamura S."/>
            <person name="Takaki Y."/>
            <person name="Nagai Y."/>
            <person name="Toyoda A."/>
            <person name="Suzuki Y."/>
            <person name="Arimoto A."/>
            <person name="Ishii H."/>
            <person name="Satoh N."/>
            <person name="Nishiyama T."/>
            <person name="Hasebe M."/>
            <person name="Maruyama T."/>
            <person name="Minagawa J."/>
            <person name="Obokata J."/>
            <person name="Shigenobu S."/>
        </authorList>
    </citation>
    <scope>NUCLEOTIDE SEQUENCE [LARGE SCALE GENOMIC DNA]</scope>
</reference>
<protein>
    <submittedName>
        <fullName evidence="2">Uncharacterized protein</fullName>
    </submittedName>
</protein>
<dbReference type="Proteomes" id="UP000735302">
    <property type="component" value="Unassembled WGS sequence"/>
</dbReference>
<name>A0AAV4BXM4_9GAST</name>
<feature type="compositionally biased region" description="Polar residues" evidence="1">
    <location>
        <begin position="129"/>
        <end position="140"/>
    </location>
</feature>
<comment type="caution">
    <text evidence="2">The sequence shown here is derived from an EMBL/GenBank/DDBJ whole genome shotgun (WGS) entry which is preliminary data.</text>
</comment>
<evidence type="ECO:0000256" key="1">
    <source>
        <dbReference type="SAM" id="MobiDB-lite"/>
    </source>
</evidence>